<sequence>QIQVVCSDRPIITLVGDDVILPCRLDPATSADSMTVNWTRPGAASSPVVNRAEINSSSCTVVLQCESAGWYPEPELLWLDGEGKLLSAGPPETVRGPDDLYTVSSRVTVEKRHSNTFTCRVQQNNINQSRETRIDVPDDFFPTSSHPDLSPIPWNCKIKAWRL</sequence>
<dbReference type="PANTHER" id="PTHR24100">
    <property type="entry name" value="BUTYROPHILIN"/>
    <property type="match status" value="1"/>
</dbReference>
<keyword evidence="3" id="KW-1133">Transmembrane helix</keyword>
<reference evidence="8" key="1">
    <citation type="submission" date="2025-08" db="UniProtKB">
        <authorList>
            <consortium name="RefSeq"/>
        </authorList>
    </citation>
    <scope>IDENTIFICATION</scope>
</reference>
<evidence type="ECO:0000256" key="4">
    <source>
        <dbReference type="ARBA" id="ARBA00023136"/>
    </source>
</evidence>
<comment type="subcellular location">
    <subcellularLocation>
        <location evidence="1">Membrane</location>
    </subcellularLocation>
</comment>
<dbReference type="GO" id="GO:0009897">
    <property type="term" value="C:external side of plasma membrane"/>
    <property type="evidence" value="ECO:0007669"/>
    <property type="project" value="TreeGrafter"/>
</dbReference>
<evidence type="ECO:0000313" key="7">
    <source>
        <dbReference type="Proteomes" id="UP000694891"/>
    </source>
</evidence>
<dbReference type="GO" id="GO:0005102">
    <property type="term" value="F:signaling receptor binding"/>
    <property type="evidence" value="ECO:0007669"/>
    <property type="project" value="TreeGrafter"/>
</dbReference>
<dbReference type="Gene3D" id="2.60.40.10">
    <property type="entry name" value="Immunoglobulins"/>
    <property type="match status" value="1"/>
</dbReference>
<dbReference type="InterPro" id="IPR053896">
    <property type="entry name" value="BTN3A2-like_Ig-C"/>
</dbReference>
<evidence type="ECO:0000259" key="6">
    <source>
        <dbReference type="PROSITE" id="PS50835"/>
    </source>
</evidence>
<dbReference type="InterPro" id="IPR050504">
    <property type="entry name" value="IgSF_BTN/MOG"/>
</dbReference>
<dbReference type="InterPro" id="IPR007110">
    <property type="entry name" value="Ig-like_dom"/>
</dbReference>
<evidence type="ECO:0000313" key="8">
    <source>
        <dbReference type="RefSeq" id="XP_008304148.1"/>
    </source>
</evidence>
<dbReference type="RefSeq" id="XP_008304148.1">
    <property type="nucleotide sequence ID" value="XM_008305926.1"/>
</dbReference>
<keyword evidence="7" id="KW-1185">Reference proteome</keyword>
<dbReference type="GO" id="GO:0001817">
    <property type="term" value="P:regulation of cytokine production"/>
    <property type="evidence" value="ECO:0007669"/>
    <property type="project" value="TreeGrafter"/>
</dbReference>
<dbReference type="PROSITE" id="PS50835">
    <property type="entry name" value="IG_LIKE"/>
    <property type="match status" value="1"/>
</dbReference>
<dbReference type="AlphaFoldDB" id="A0A9Y4U027"/>
<dbReference type="FunFam" id="2.60.40.10:FF:000088">
    <property type="entry name" value="Butyrophilin subfamily 1 member A1"/>
    <property type="match status" value="1"/>
</dbReference>
<evidence type="ECO:0000256" key="5">
    <source>
        <dbReference type="ARBA" id="ARBA00023319"/>
    </source>
</evidence>
<dbReference type="InterPro" id="IPR013783">
    <property type="entry name" value="Ig-like_fold"/>
</dbReference>
<dbReference type="Proteomes" id="UP000694891">
    <property type="component" value="Unplaced"/>
</dbReference>
<feature type="non-terminal residue" evidence="8">
    <location>
        <position position="1"/>
    </location>
</feature>
<evidence type="ECO:0000256" key="3">
    <source>
        <dbReference type="ARBA" id="ARBA00022989"/>
    </source>
</evidence>
<keyword evidence="5" id="KW-0393">Immunoglobulin domain</keyword>
<feature type="domain" description="Ig-like" evidence="6">
    <location>
        <begin position="41"/>
        <end position="135"/>
    </location>
</feature>
<dbReference type="GO" id="GO:0050852">
    <property type="term" value="P:T cell receptor signaling pathway"/>
    <property type="evidence" value="ECO:0007669"/>
    <property type="project" value="TreeGrafter"/>
</dbReference>
<gene>
    <name evidence="8" type="primary">LOC103375609</name>
</gene>
<protein>
    <submittedName>
        <fullName evidence="8">Butyrophilin subfamily 2 member A2-like</fullName>
    </submittedName>
</protein>
<dbReference type="InterPro" id="IPR036179">
    <property type="entry name" value="Ig-like_dom_sf"/>
</dbReference>
<accession>A0A9Y4U027</accession>
<organism evidence="7 8">
    <name type="scientific">Stegastes partitus</name>
    <name type="common">bicolor damselfish</name>
    <dbReference type="NCBI Taxonomy" id="144197"/>
    <lineage>
        <taxon>Eukaryota</taxon>
        <taxon>Metazoa</taxon>
        <taxon>Chordata</taxon>
        <taxon>Craniata</taxon>
        <taxon>Vertebrata</taxon>
        <taxon>Euteleostomi</taxon>
        <taxon>Actinopterygii</taxon>
        <taxon>Neopterygii</taxon>
        <taxon>Teleostei</taxon>
        <taxon>Neoteleostei</taxon>
        <taxon>Acanthomorphata</taxon>
        <taxon>Ovalentaria</taxon>
        <taxon>Pomacentridae</taxon>
        <taxon>Stegastes</taxon>
    </lineage>
</organism>
<dbReference type="PANTHER" id="PTHR24100:SF151">
    <property type="entry name" value="ICOS LIGAND"/>
    <property type="match status" value="1"/>
</dbReference>
<dbReference type="SUPFAM" id="SSF48726">
    <property type="entry name" value="Immunoglobulin"/>
    <property type="match status" value="2"/>
</dbReference>
<evidence type="ECO:0000256" key="1">
    <source>
        <dbReference type="ARBA" id="ARBA00004370"/>
    </source>
</evidence>
<dbReference type="Pfam" id="PF22705">
    <property type="entry name" value="C2-set_3"/>
    <property type="match status" value="1"/>
</dbReference>
<dbReference type="GeneID" id="103375609"/>
<evidence type="ECO:0000256" key="2">
    <source>
        <dbReference type="ARBA" id="ARBA00022692"/>
    </source>
</evidence>
<name>A0A9Y4U027_9TELE</name>
<keyword evidence="4" id="KW-0472">Membrane</keyword>
<proteinExistence type="predicted"/>
<keyword evidence="2" id="KW-0812">Transmembrane</keyword>